<accession>A0A2U1JXT4</accession>
<sequence>MDDELQKLESELKPTLDRYLSPSPSAQDTHNLIVRLQAEFDEMASMKRNPSILKQFFNQWRTYPLVFWVISLFAFVLLSFIASNRVLDFNSFSLLLPIFLLCSILYSYKTWNKEMRMVEMVAPFPPALLLYLRMLIVLLMVVLYGIIATAFLSTDILHGAFLPFVLTWLAPTLFLGGLLAYVSFLKGVKTGFVIAAAGWLIMNIISSQLEVIDIHLFLFDMPILVFGVLMLFLAYKKSLHAANY</sequence>
<proteinExistence type="predicted"/>
<dbReference type="OrthoDB" id="2584870at2"/>
<evidence type="ECO:0000313" key="2">
    <source>
        <dbReference type="EMBL" id="PWA10027.1"/>
    </source>
</evidence>
<keyword evidence="1" id="KW-1133">Transmembrane helix</keyword>
<keyword evidence="1" id="KW-0812">Transmembrane</keyword>
<feature type="transmembrane region" description="Helical" evidence="1">
    <location>
        <begin position="191"/>
        <end position="209"/>
    </location>
</feature>
<organism evidence="2 3">
    <name type="scientific">Pueribacillus theae</name>
    <dbReference type="NCBI Taxonomy" id="2171751"/>
    <lineage>
        <taxon>Bacteria</taxon>
        <taxon>Bacillati</taxon>
        <taxon>Bacillota</taxon>
        <taxon>Bacilli</taxon>
        <taxon>Bacillales</taxon>
        <taxon>Bacillaceae</taxon>
        <taxon>Pueribacillus</taxon>
    </lineage>
</organism>
<comment type="caution">
    <text evidence="2">The sequence shown here is derived from an EMBL/GenBank/DDBJ whole genome shotgun (WGS) entry which is preliminary data.</text>
</comment>
<feature type="transmembrane region" description="Helical" evidence="1">
    <location>
        <begin position="89"/>
        <end position="108"/>
    </location>
</feature>
<name>A0A2U1JXT4_9BACI</name>
<evidence type="ECO:0000313" key="3">
    <source>
        <dbReference type="Proteomes" id="UP000245998"/>
    </source>
</evidence>
<keyword evidence="3" id="KW-1185">Reference proteome</keyword>
<protein>
    <submittedName>
        <fullName evidence="2">Uncharacterized protein</fullName>
    </submittedName>
</protein>
<dbReference type="AlphaFoldDB" id="A0A2U1JXT4"/>
<keyword evidence="1" id="KW-0472">Membrane</keyword>
<feature type="transmembrane region" description="Helical" evidence="1">
    <location>
        <begin position="128"/>
        <end position="152"/>
    </location>
</feature>
<feature type="transmembrane region" description="Helical" evidence="1">
    <location>
        <begin position="164"/>
        <end position="184"/>
    </location>
</feature>
<reference evidence="2 3" key="1">
    <citation type="submission" date="2018-04" db="EMBL/GenBank/DDBJ databases">
        <title>Camelliibacillus theae gen. nov., sp. nov., isolated from Pu'er tea.</title>
        <authorList>
            <person name="Niu L."/>
        </authorList>
    </citation>
    <scope>NUCLEOTIDE SEQUENCE [LARGE SCALE GENOMIC DNA]</scope>
    <source>
        <strain evidence="2 3">T8</strain>
    </source>
</reference>
<evidence type="ECO:0000256" key="1">
    <source>
        <dbReference type="SAM" id="Phobius"/>
    </source>
</evidence>
<dbReference type="Proteomes" id="UP000245998">
    <property type="component" value="Unassembled WGS sequence"/>
</dbReference>
<dbReference type="EMBL" id="QCZG01000025">
    <property type="protein sequence ID" value="PWA10027.1"/>
    <property type="molecule type" value="Genomic_DNA"/>
</dbReference>
<feature type="transmembrane region" description="Helical" evidence="1">
    <location>
        <begin position="215"/>
        <end position="235"/>
    </location>
</feature>
<feature type="transmembrane region" description="Helical" evidence="1">
    <location>
        <begin position="63"/>
        <end position="83"/>
    </location>
</feature>
<gene>
    <name evidence="2" type="ORF">DCC39_12120</name>
</gene>